<comment type="caution">
    <text evidence="2">The sequence shown here is derived from an EMBL/GenBank/DDBJ whole genome shotgun (WGS) entry which is preliminary data.</text>
</comment>
<feature type="compositionally biased region" description="Polar residues" evidence="1">
    <location>
        <begin position="608"/>
        <end position="625"/>
    </location>
</feature>
<protein>
    <recommendedName>
        <fullName evidence="4">Transposase</fullName>
    </recommendedName>
</protein>
<organism evidence="2 3">
    <name type="scientific">Dactylosporangium salmoneum</name>
    <dbReference type="NCBI Taxonomy" id="53361"/>
    <lineage>
        <taxon>Bacteria</taxon>
        <taxon>Bacillati</taxon>
        <taxon>Actinomycetota</taxon>
        <taxon>Actinomycetes</taxon>
        <taxon>Micromonosporales</taxon>
        <taxon>Micromonosporaceae</taxon>
        <taxon>Dactylosporangium</taxon>
    </lineage>
</organism>
<accession>A0ABP5SWN1</accession>
<reference evidence="3" key="1">
    <citation type="journal article" date="2019" name="Int. J. Syst. Evol. Microbiol.">
        <title>The Global Catalogue of Microorganisms (GCM) 10K type strain sequencing project: providing services to taxonomists for standard genome sequencing and annotation.</title>
        <authorList>
            <consortium name="The Broad Institute Genomics Platform"/>
            <consortium name="The Broad Institute Genome Sequencing Center for Infectious Disease"/>
            <person name="Wu L."/>
            <person name="Ma J."/>
        </authorList>
    </citation>
    <scope>NUCLEOTIDE SEQUENCE [LARGE SCALE GENOMIC DNA]</scope>
    <source>
        <strain evidence="3">JCM 3272</strain>
    </source>
</reference>
<dbReference type="Proteomes" id="UP001501444">
    <property type="component" value="Unassembled WGS sequence"/>
</dbReference>
<feature type="region of interest" description="Disordered" evidence="1">
    <location>
        <begin position="570"/>
        <end position="657"/>
    </location>
</feature>
<proteinExistence type="predicted"/>
<keyword evidence="3" id="KW-1185">Reference proteome</keyword>
<name>A0ABP5SWN1_9ACTN</name>
<evidence type="ECO:0000313" key="2">
    <source>
        <dbReference type="EMBL" id="GAA2340377.1"/>
    </source>
</evidence>
<dbReference type="EMBL" id="BAAARV010000019">
    <property type="protein sequence ID" value="GAA2340377.1"/>
    <property type="molecule type" value="Genomic_DNA"/>
</dbReference>
<evidence type="ECO:0008006" key="4">
    <source>
        <dbReference type="Google" id="ProtNLM"/>
    </source>
</evidence>
<evidence type="ECO:0000256" key="1">
    <source>
        <dbReference type="SAM" id="MobiDB-lite"/>
    </source>
</evidence>
<feature type="compositionally biased region" description="Basic residues" evidence="1">
    <location>
        <begin position="648"/>
        <end position="657"/>
    </location>
</feature>
<evidence type="ECO:0000313" key="3">
    <source>
        <dbReference type="Proteomes" id="UP001501444"/>
    </source>
</evidence>
<gene>
    <name evidence="2" type="ORF">GCM10010170_023290</name>
</gene>
<feature type="region of interest" description="Disordered" evidence="1">
    <location>
        <begin position="325"/>
        <end position="357"/>
    </location>
</feature>
<sequence length="657" mass="72219">MSVLRLPLDVREPRTRQMVERVFAAAFTVRRAVQRDARARVDAYWAACRERAAAGPDAVRGRLGLSRSGLEHAAYRHVDGAPHVRRYLTKALAMHLADGVWEATERHLFPDVTGRRHGRPRLGGWWEFATIPGRARSHTRARKWETFRLVGSLAGHRATFGHAGRLWQPRRMPAVTATAASEPVRSWWDHDGPFAVILTGLGGDDLVLPVRLPQGPARWPVLEHYLADPGRWHKIDLVRHRDPGAVGGWRYEAHLMILGPGYTSPAVTQRRQTAGQLLRRGGVDVNVSNLTVVSVPTGPDGDLAASRIARTCEHDAALAAQRLRQRRRQRALERSRRAANPGQYRLSPRQQRRADRRHAAGLPPVQAAVPGGPRVANTAGIPVRAYRRDTLTNTYQRLRGRAAADGAARTRAGHTRARITAAALVAVHGAGLVVEDTDIRVWARRWGRGIHAFTPGMLLAALRRETTAVAAHTGQGAGLGLVRAGTRHTAWTQHCLCSQRVPKGLADRRHHCPSCGLTGDRDLVAALIGAHTVLTDPAQPGTARVDWDAAQATLDRYGIETINEGLQGALTESTGTHHPDPHQHGGRPRRPQPTTGQHGQRQGARRTFGTSPRQPRMSPTTTPVARTTPERRDAHPGLFIKPGITTGLRHRPQPGRR</sequence>
<dbReference type="RefSeq" id="WP_344612325.1">
    <property type="nucleotide sequence ID" value="NZ_BAAARV010000019.1"/>
</dbReference>